<dbReference type="Pfam" id="PF04932">
    <property type="entry name" value="Wzy_C"/>
    <property type="match status" value="1"/>
</dbReference>
<dbReference type="GO" id="GO:0016874">
    <property type="term" value="F:ligase activity"/>
    <property type="evidence" value="ECO:0007669"/>
    <property type="project" value="UniProtKB-KW"/>
</dbReference>
<dbReference type="PANTHER" id="PTHR37422">
    <property type="entry name" value="TEICHURONIC ACID BIOSYNTHESIS PROTEIN TUAE"/>
    <property type="match status" value="1"/>
</dbReference>
<evidence type="ECO:0000259" key="5">
    <source>
        <dbReference type="Pfam" id="PF04932"/>
    </source>
</evidence>
<dbReference type="OrthoDB" id="4578889at2"/>
<dbReference type="Proteomes" id="UP000298218">
    <property type="component" value="Unassembled WGS sequence"/>
</dbReference>
<evidence type="ECO:0000256" key="1">
    <source>
        <dbReference type="ARBA" id="ARBA00004141"/>
    </source>
</evidence>
<keyword evidence="2" id="KW-0812">Transmembrane</keyword>
<proteinExistence type="predicted"/>
<gene>
    <name evidence="6" type="ORF">E3T53_04500</name>
</gene>
<evidence type="ECO:0000313" key="6">
    <source>
        <dbReference type="EMBL" id="TFD80886.1"/>
    </source>
</evidence>
<dbReference type="AlphaFoldDB" id="A0A4Y8KR94"/>
<dbReference type="EMBL" id="SOHQ01000013">
    <property type="protein sequence ID" value="TFD80886.1"/>
    <property type="molecule type" value="Genomic_DNA"/>
</dbReference>
<comment type="caution">
    <text evidence="6">The sequence shown here is derived from an EMBL/GenBank/DDBJ whole genome shotgun (WGS) entry which is preliminary data.</text>
</comment>
<keyword evidence="3" id="KW-1133">Transmembrane helix</keyword>
<dbReference type="InterPro" id="IPR007016">
    <property type="entry name" value="O-antigen_ligase-rel_domated"/>
</dbReference>
<dbReference type="PANTHER" id="PTHR37422:SF13">
    <property type="entry name" value="LIPOPOLYSACCHARIDE BIOSYNTHESIS PROTEIN PA4999-RELATED"/>
    <property type="match status" value="1"/>
</dbReference>
<sequence>MVGGYISGPVKSRPTVIVGTSAVALILAASRWGTNIGASPIYITDILIGLGIAGWFIATRMQGKRALDGWVTRNRPSALFALFFVYVSARFLLSLGGGPMLDWVRDGVPFLYGVLAFVSASSLARSTHEARARTMRIFWAALIFHTLWACVIIFGGIQETPSVPFSTAPLFQLRPDIDAALLGVTAGMCLLRILRGHKKFWPFIGMVASAAAVLTLETRAGLIALALSVALAILLQYAATPRQNVRRTVMVMVIPALALIALMILPTTPPGERLVATFKSSQGSTSAAESAQGTQRARELVWSGVIDWTNEETSRTIFGGGFGNNFLDESGTLAYLEGSTYSGVRSPHNWFVGNYARLGVIGFALSIAVCLQLLGTIVRYRRRIGEDPLLSLSALLIVAILPVASFGVVLEAPHGAVPFWWAAGIIFALRESKTKAAGLSQVDSSPAPAAAVGRGIPAL</sequence>
<accession>A0A4Y8KR94</accession>
<protein>
    <submittedName>
        <fullName evidence="6">O-antigen ligase domain-containing protein</fullName>
    </submittedName>
</protein>
<dbReference type="GO" id="GO:0016020">
    <property type="term" value="C:membrane"/>
    <property type="evidence" value="ECO:0007669"/>
    <property type="project" value="UniProtKB-SubCell"/>
</dbReference>
<evidence type="ECO:0000313" key="7">
    <source>
        <dbReference type="Proteomes" id="UP000298218"/>
    </source>
</evidence>
<evidence type="ECO:0000256" key="3">
    <source>
        <dbReference type="ARBA" id="ARBA00022989"/>
    </source>
</evidence>
<keyword evidence="4" id="KW-0472">Membrane</keyword>
<organism evidence="6 7">
    <name type="scientific">Cryobacterium psychrophilum</name>
    <dbReference type="NCBI Taxonomy" id="41988"/>
    <lineage>
        <taxon>Bacteria</taxon>
        <taxon>Bacillati</taxon>
        <taxon>Actinomycetota</taxon>
        <taxon>Actinomycetes</taxon>
        <taxon>Micrococcales</taxon>
        <taxon>Microbacteriaceae</taxon>
        <taxon>Cryobacterium</taxon>
    </lineage>
</organism>
<dbReference type="InterPro" id="IPR051533">
    <property type="entry name" value="WaaL-like"/>
</dbReference>
<evidence type="ECO:0000256" key="4">
    <source>
        <dbReference type="ARBA" id="ARBA00023136"/>
    </source>
</evidence>
<keyword evidence="6" id="KW-0436">Ligase</keyword>
<feature type="domain" description="O-antigen ligase-related" evidence="5">
    <location>
        <begin position="205"/>
        <end position="365"/>
    </location>
</feature>
<name>A0A4Y8KR94_9MICO</name>
<keyword evidence="7" id="KW-1185">Reference proteome</keyword>
<evidence type="ECO:0000256" key="2">
    <source>
        <dbReference type="ARBA" id="ARBA00022692"/>
    </source>
</evidence>
<comment type="subcellular location">
    <subcellularLocation>
        <location evidence="1">Membrane</location>
        <topology evidence="1">Multi-pass membrane protein</topology>
    </subcellularLocation>
</comment>
<reference evidence="6 7" key="1">
    <citation type="submission" date="2019-03" db="EMBL/GenBank/DDBJ databases">
        <title>Genomics of glacier-inhabiting Cryobacterium strains.</title>
        <authorList>
            <person name="Liu Q."/>
            <person name="Xin Y.-H."/>
        </authorList>
    </citation>
    <scope>NUCLEOTIDE SEQUENCE [LARGE SCALE GENOMIC DNA]</scope>
    <source>
        <strain evidence="6 7">CGMCC 1.4292</strain>
    </source>
</reference>